<feature type="compositionally biased region" description="Basic and acidic residues" evidence="1">
    <location>
        <begin position="1"/>
        <end position="17"/>
    </location>
</feature>
<evidence type="ECO:0000256" key="1">
    <source>
        <dbReference type="SAM" id="MobiDB-lite"/>
    </source>
</evidence>
<dbReference type="EMBL" id="CADCVH010000098">
    <property type="protein sequence ID" value="CAA9466835.1"/>
    <property type="molecule type" value="Genomic_DNA"/>
</dbReference>
<gene>
    <name evidence="2" type="ORF">AVDCRST_MAG02-3202</name>
</gene>
<accession>A0A6J4RGD8</accession>
<reference evidence="2" key="1">
    <citation type="submission" date="2020-02" db="EMBL/GenBank/DDBJ databases">
        <authorList>
            <person name="Meier V. D."/>
        </authorList>
    </citation>
    <scope>NUCLEOTIDE SEQUENCE</scope>
    <source>
        <strain evidence="2">AVDCRST_MAG02</strain>
    </source>
</reference>
<protein>
    <submittedName>
        <fullName evidence="2">Uncharacterized protein</fullName>
    </submittedName>
</protein>
<evidence type="ECO:0000313" key="2">
    <source>
        <dbReference type="EMBL" id="CAA9466835.1"/>
    </source>
</evidence>
<proteinExistence type="predicted"/>
<dbReference type="AlphaFoldDB" id="A0A6J4RGD8"/>
<feature type="region of interest" description="Disordered" evidence="1">
    <location>
        <begin position="1"/>
        <end position="36"/>
    </location>
</feature>
<organism evidence="2">
    <name type="scientific">uncultured Rubrobacteraceae bacterium</name>
    <dbReference type="NCBI Taxonomy" id="349277"/>
    <lineage>
        <taxon>Bacteria</taxon>
        <taxon>Bacillati</taxon>
        <taxon>Actinomycetota</taxon>
        <taxon>Rubrobacteria</taxon>
        <taxon>Rubrobacterales</taxon>
        <taxon>Rubrobacteraceae</taxon>
        <taxon>environmental samples</taxon>
    </lineage>
</organism>
<sequence>MEQPKRETRPTPEEQSLKGRLIRSGGAKRGKTGRISDDFWDLPWPEDPDGLLLKALLEDREQGR</sequence>
<name>A0A6J4RGD8_9ACTN</name>